<dbReference type="GO" id="GO:0030424">
    <property type="term" value="C:axon"/>
    <property type="evidence" value="ECO:0007669"/>
    <property type="project" value="TreeGrafter"/>
</dbReference>
<keyword evidence="5" id="KW-1015">Disulfide bond</keyword>
<dbReference type="EMBL" id="CAJPEV010000469">
    <property type="protein sequence ID" value="CAG0885603.1"/>
    <property type="molecule type" value="Genomic_DNA"/>
</dbReference>
<evidence type="ECO:0000256" key="5">
    <source>
        <dbReference type="ARBA" id="ARBA00023157"/>
    </source>
</evidence>
<keyword evidence="7" id="KW-0393">Immunoglobulin domain</keyword>
<evidence type="ECO:0000256" key="3">
    <source>
        <dbReference type="ARBA" id="ARBA00022737"/>
    </source>
</evidence>
<evidence type="ECO:0000256" key="2">
    <source>
        <dbReference type="ARBA" id="ARBA00022475"/>
    </source>
</evidence>
<keyword evidence="6" id="KW-0325">Glycoprotein</keyword>
<dbReference type="PROSITE" id="PS50835">
    <property type="entry name" value="IG_LIKE"/>
    <property type="match status" value="4"/>
</dbReference>
<dbReference type="GO" id="GO:0007156">
    <property type="term" value="P:homophilic cell adhesion via plasma membrane adhesion molecules"/>
    <property type="evidence" value="ECO:0007669"/>
    <property type="project" value="TreeGrafter"/>
</dbReference>
<comment type="subcellular location">
    <subcellularLocation>
        <location evidence="1">Cell membrane</location>
    </subcellularLocation>
</comment>
<dbReference type="AlphaFoldDB" id="A0A7R9A107"/>
<gene>
    <name evidence="10" type="ORF">DSTB1V02_LOCUS3556</name>
</gene>
<evidence type="ECO:0000259" key="9">
    <source>
        <dbReference type="PROSITE" id="PS50835"/>
    </source>
</evidence>
<evidence type="ECO:0000256" key="4">
    <source>
        <dbReference type="ARBA" id="ARBA00023136"/>
    </source>
</evidence>
<dbReference type="InterPro" id="IPR036179">
    <property type="entry name" value="Ig-like_dom_sf"/>
</dbReference>
<accession>A0A7R9A107</accession>
<dbReference type="FunFam" id="2.60.40.10:FF:001928">
    <property type="entry name" value="neuroglian isoform X2"/>
    <property type="match status" value="1"/>
</dbReference>
<dbReference type="InterPro" id="IPR007110">
    <property type="entry name" value="Ig-like_dom"/>
</dbReference>
<dbReference type="InterPro" id="IPR003598">
    <property type="entry name" value="Ig_sub2"/>
</dbReference>
<feature type="domain" description="Ig-like" evidence="9">
    <location>
        <begin position="132"/>
        <end position="229"/>
    </location>
</feature>
<proteinExistence type="predicted"/>
<dbReference type="EMBL" id="LR899986">
    <property type="protein sequence ID" value="CAD7243640.1"/>
    <property type="molecule type" value="Genomic_DNA"/>
</dbReference>
<evidence type="ECO:0000256" key="6">
    <source>
        <dbReference type="ARBA" id="ARBA00023180"/>
    </source>
</evidence>
<feature type="chain" id="PRO_5036209554" description="Ig-like domain-containing protein" evidence="8">
    <location>
        <begin position="23"/>
        <end position="508"/>
    </location>
</feature>
<protein>
    <recommendedName>
        <fullName evidence="9">Ig-like domain-containing protein</fullName>
    </recommendedName>
</protein>
<dbReference type="SUPFAM" id="SSF48726">
    <property type="entry name" value="Immunoglobulin"/>
    <property type="match status" value="4"/>
</dbReference>
<dbReference type="SMART" id="SM00408">
    <property type="entry name" value="IGc2"/>
    <property type="match status" value="4"/>
</dbReference>
<sequence>MTCGYPMAALLALFVIFPFATSIIQSPPRMVKQPSTEELLFQVVQRQDENNKPFIVECEAEGEPAPKYRWIKNGKHFDWQTYDNRISQQPGRGTLVVTVPQDEDRGYYQCFATNEWGTAMSNSVHVYKSDLNSFREDPPKEIEIQEGEPLSLKCSPPDGYPKPQVYWMIQSTSGALRSINSSRMTVDPEGTLWFSNVTRFDATNDFVYACSATSLFRNEYKLGNKVYLNVVAAGSAPGQSKHSPVKQYVSRKNFVAYRGKKAELWCIYGGTPLPEITWQKRGGPLPYGRFTTTNYGKTLVFKYVDYEDEGTYECFASNGVGTAQSYSISLHVEAKPEFTVEPQTVNAAEGETVEFRCESHGVPSPIIDWYHNGKPISEAPQNPRRQVMPNKVIIRNLEKTDTGNYACNASNSIGYVFKDAYVNVLGLSTFLLPPLRKCIALVLPSSCDSRRGDRAFLRLFAMPCELLLRRHASSAFQTEGKRRPRRKWPVDGLPKPEWASAVAAMTIG</sequence>
<feature type="signal peptide" evidence="8">
    <location>
        <begin position="1"/>
        <end position="22"/>
    </location>
</feature>
<dbReference type="Pfam" id="PF07679">
    <property type="entry name" value="I-set"/>
    <property type="match status" value="1"/>
</dbReference>
<dbReference type="FunFam" id="2.60.40.10:FF:001718">
    <property type="entry name" value="Neuroglian, isoform D"/>
    <property type="match status" value="1"/>
</dbReference>
<dbReference type="PANTHER" id="PTHR10075">
    <property type="entry name" value="BASIGIN RELATED"/>
    <property type="match status" value="1"/>
</dbReference>
<dbReference type="OrthoDB" id="6367231at2759"/>
<evidence type="ECO:0000313" key="11">
    <source>
        <dbReference type="Proteomes" id="UP000677054"/>
    </source>
</evidence>
<keyword evidence="4" id="KW-0472">Membrane</keyword>
<feature type="domain" description="Ig-like" evidence="9">
    <location>
        <begin position="28"/>
        <end position="125"/>
    </location>
</feature>
<organism evidence="10">
    <name type="scientific">Darwinula stevensoni</name>
    <dbReference type="NCBI Taxonomy" id="69355"/>
    <lineage>
        <taxon>Eukaryota</taxon>
        <taxon>Metazoa</taxon>
        <taxon>Ecdysozoa</taxon>
        <taxon>Arthropoda</taxon>
        <taxon>Crustacea</taxon>
        <taxon>Oligostraca</taxon>
        <taxon>Ostracoda</taxon>
        <taxon>Podocopa</taxon>
        <taxon>Podocopida</taxon>
        <taxon>Darwinulocopina</taxon>
        <taxon>Darwinuloidea</taxon>
        <taxon>Darwinulidae</taxon>
        <taxon>Darwinula</taxon>
    </lineage>
</organism>
<keyword evidence="11" id="KW-1185">Reference proteome</keyword>
<evidence type="ECO:0000313" key="10">
    <source>
        <dbReference type="EMBL" id="CAD7243640.1"/>
    </source>
</evidence>
<dbReference type="Gene3D" id="2.60.40.10">
    <property type="entry name" value="Immunoglobulins"/>
    <property type="match status" value="4"/>
</dbReference>
<dbReference type="FunFam" id="2.60.40.10:FF:000032">
    <property type="entry name" value="palladin isoform X1"/>
    <property type="match status" value="1"/>
</dbReference>
<dbReference type="GO" id="GO:0098632">
    <property type="term" value="F:cell-cell adhesion mediator activity"/>
    <property type="evidence" value="ECO:0007669"/>
    <property type="project" value="TreeGrafter"/>
</dbReference>
<keyword evidence="2" id="KW-1003">Cell membrane</keyword>
<keyword evidence="8" id="KW-0732">Signal</keyword>
<feature type="domain" description="Ig-like" evidence="9">
    <location>
        <begin position="244"/>
        <end position="329"/>
    </location>
</feature>
<evidence type="ECO:0000256" key="8">
    <source>
        <dbReference type="SAM" id="SignalP"/>
    </source>
</evidence>
<dbReference type="PANTHER" id="PTHR10075:SF100">
    <property type="entry name" value="FASCICLIN-2"/>
    <property type="match status" value="1"/>
</dbReference>
<dbReference type="GO" id="GO:0005886">
    <property type="term" value="C:plasma membrane"/>
    <property type="evidence" value="ECO:0007669"/>
    <property type="project" value="UniProtKB-SubCell"/>
</dbReference>
<evidence type="ECO:0000256" key="1">
    <source>
        <dbReference type="ARBA" id="ARBA00004236"/>
    </source>
</evidence>
<evidence type="ECO:0000256" key="7">
    <source>
        <dbReference type="ARBA" id="ARBA00023319"/>
    </source>
</evidence>
<dbReference type="InterPro" id="IPR003599">
    <property type="entry name" value="Ig_sub"/>
</dbReference>
<dbReference type="Pfam" id="PF13927">
    <property type="entry name" value="Ig_3"/>
    <property type="match status" value="3"/>
</dbReference>
<dbReference type="GO" id="GO:0007411">
    <property type="term" value="P:axon guidance"/>
    <property type="evidence" value="ECO:0007669"/>
    <property type="project" value="TreeGrafter"/>
</dbReference>
<dbReference type="SMART" id="SM00409">
    <property type="entry name" value="IG"/>
    <property type="match status" value="4"/>
</dbReference>
<dbReference type="Proteomes" id="UP000677054">
    <property type="component" value="Unassembled WGS sequence"/>
</dbReference>
<dbReference type="GO" id="GO:0070593">
    <property type="term" value="P:dendrite self-avoidance"/>
    <property type="evidence" value="ECO:0007669"/>
    <property type="project" value="TreeGrafter"/>
</dbReference>
<feature type="domain" description="Ig-like" evidence="9">
    <location>
        <begin position="336"/>
        <end position="423"/>
    </location>
</feature>
<dbReference type="InterPro" id="IPR013098">
    <property type="entry name" value="Ig_I-set"/>
</dbReference>
<keyword evidence="3" id="KW-0677">Repeat</keyword>
<reference evidence="10" key="1">
    <citation type="submission" date="2020-11" db="EMBL/GenBank/DDBJ databases">
        <authorList>
            <person name="Tran Van P."/>
        </authorList>
    </citation>
    <scope>NUCLEOTIDE SEQUENCE</scope>
</reference>
<dbReference type="InterPro" id="IPR013783">
    <property type="entry name" value="Ig-like_fold"/>
</dbReference>
<name>A0A7R9A107_9CRUS</name>
<dbReference type="FunFam" id="2.60.40.10:FF:000005">
    <property type="entry name" value="Neuronal cell adhesion molecule"/>
    <property type="match status" value="1"/>
</dbReference>